<dbReference type="EMBL" id="JAPOHD010000029">
    <property type="protein sequence ID" value="MCY1721860.1"/>
    <property type="molecule type" value="Genomic_DNA"/>
</dbReference>
<dbReference type="AlphaFoldDB" id="A0A9X3J8L7"/>
<organism evidence="1 2">
    <name type="scientific">Draconibacterium aestuarii</name>
    <dbReference type="NCBI Taxonomy" id="2998507"/>
    <lineage>
        <taxon>Bacteria</taxon>
        <taxon>Pseudomonadati</taxon>
        <taxon>Bacteroidota</taxon>
        <taxon>Bacteroidia</taxon>
        <taxon>Marinilabiliales</taxon>
        <taxon>Prolixibacteraceae</taxon>
        <taxon>Draconibacterium</taxon>
    </lineage>
</organism>
<evidence type="ECO:0000313" key="1">
    <source>
        <dbReference type="EMBL" id="MCY1721860.1"/>
    </source>
</evidence>
<name>A0A9X3J8L7_9BACT</name>
<sequence length="84" mass="9783">MDKNSPDLFEKLLVEKLSKENELQYLLDDYQENAVNLMLAHDICCNYTDMSELDERHQIAISTLWNTIHAFLQAGHKGFKVVNK</sequence>
<keyword evidence="2" id="KW-1185">Reference proteome</keyword>
<gene>
    <name evidence="1" type="ORF">OU798_16010</name>
</gene>
<dbReference type="RefSeq" id="WP_343334189.1">
    <property type="nucleotide sequence ID" value="NZ_JAPOHD010000029.1"/>
</dbReference>
<proteinExistence type="predicted"/>
<protein>
    <submittedName>
        <fullName evidence="1">Uncharacterized protein</fullName>
    </submittedName>
</protein>
<dbReference type="Proteomes" id="UP001145087">
    <property type="component" value="Unassembled WGS sequence"/>
</dbReference>
<comment type="caution">
    <text evidence="1">The sequence shown here is derived from an EMBL/GenBank/DDBJ whole genome shotgun (WGS) entry which is preliminary data.</text>
</comment>
<reference evidence="1" key="1">
    <citation type="submission" date="2022-11" db="EMBL/GenBank/DDBJ databases">
        <title>Marilongibacter aestuarii gen. nov., sp. nov., isolated from tidal flat sediment.</title>
        <authorList>
            <person name="Jiayan W."/>
        </authorList>
    </citation>
    <scope>NUCLEOTIDE SEQUENCE</scope>
    <source>
        <strain evidence="1">Z1-6</strain>
    </source>
</reference>
<accession>A0A9X3J8L7</accession>
<evidence type="ECO:0000313" key="2">
    <source>
        <dbReference type="Proteomes" id="UP001145087"/>
    </source>
</evidence>